<dbReference type="Proteomes" id="UP000270866">
    <property type="component" value="Unassembled WGS sequence"/>
</dbReference>
<gene>
    <name evidence="2" type="ORF">BFJ65_g17495</name>
</gene>
<comment type="caution">
    <text evidence="2">The sequence shown here is derived from an EMBL/GenBank/DDBJ whole genome shotgun (WGS) entry which is preliminary data.</text>
</comment>
<feature type="compositionally biased region" description="Polar residues" evidence="1">
    <location>
        <begin position="87"/>
        <end position="103"/>
    </location>
</feature>
<organism evidence="2 3">
    <name type="scientific">Fusarium oxysporum f. sp. cepae</name>
    <dbReference type="NCBI Taxonomy" id="396571"/>
    <lineage>
        <taxon>Eukaryota</taxon>
        <taxon>Fungi</taxon>
        <taxon>Dikarya</taxon>
        <taxon>Ascomycota</taxon>
        <taxon>Pezizomycotina</taxon>
        <taxon>Sordariomycetes</taxon>
        <taxon>Hypocreomycetidae</taxon>
        <taxon>Hypocreales</taxon>
        <taxon>Nectriaceae</taxon>
        <taxon>Fusarium</taxon>
        <taxon>Fusarium oxysporum species complex</taxon>
    </lineage>
</organism>
<sequence>MDQRTEKQVADPPAQNDVDESEENQNPYQHKPKPQSQPQSQSQPQFQTQPQPHNLPSHSETASGTSEAAKRLPPEPNNKPISKLKLTVNNLTMLNRQTKNNASKPGESVCSDVGTHGVNSSLSQEDQLFPPPPPDGVNRIRDDDVTFKTYPSLGMYLNPLESMLQCSPYIAKVPKEGCSADVASAALRAMGDCD</sequence>
<proteinExistence type="predicted"/>
<feature type="compositionally biased region" description="Polar residues" evidence="1">
    <location>
        <begin position="117"/>
        <end position="126"/>
    </location>
</feature>
<feature type="compositionally biased region" description="Low complexity" evidence="1">
    <location>
        <begin position="34"/>
        <end position="52"/>
    </location>
</feature>
<dbReference type="AlphaFoldDB" id="A0A3L6MT73"/>
<dbReference type="EMBL" id="MRCU01000015">
    <property type="protein sequence ID" value="RKK08022.1"/>
    <property type="molecule type" value="Genomic_DNA"/>
</dbReference>
<protein>
    <submittedName>
        <fullName evidence="2">Uncharacterized protein</fullName>
    </submittedName>
</protein>
<evidence type="ECO:0000313" key="3">
    <source>
        <dbReference type="Proteomes" id="UP000270866"/>
    </source>
</evidence>
<reference evidence="2 3" key="1">
    <citation type="journal article" date="2018" name="Sci. Rep.">
        <title>Characterisation of pathogen-specific regions and novel effector candidates in Fusarium oxysporum f. sp. cepae.</title>
        <authorList>
            <person name="Armitage A.D."/>
            <person name="Taylor A."/>
            <person name="Sobczyk M.K."/>
            <person name="Baxter L."/>
            <person name="Greenfield B.P."/>
            <person name="Bates H.J."/>
            <person name="Wilson F."/>
            <person name="Jackson A.C."/>
            <person name="Ott S."/>
            <person name="Harrison R.J."/>
            <person name="Clarkson J.P."/>
        </authorList>
    </citation>
    <scope>NUCLEOTIDE SEQUENCE [LARGE SCALE GENOMIC DNA]</scope>
    <source>
        <strain evidence="2 3">FoC_Fus2</strain>
    </source>
</reference>
<feature type="compositionally biased region" description="Polar residues" evidence="1">
    <location>
        <begin position="54"/>
        <end position="66"/>
    </location>
</feature>
<name>A0A3L6MT73_FUSOX</name>
<feature type="region of interest" description="Disordered" evidence="1">
    <location>
        <begin position="1"/>
        <end position="142"/>
    </location>
</feature>
<evidence type="ECO:0000313" key="2">
    <source>
        <dbReference type="EMBL" id="RKK08022.1"/>
    </source>
</evidence>
<accession>A0A3L6MT73</accession>
<evidence type="ECO:0000256" key="1">
    <source>
        <dbReference type="SAM" id="MobiDB-lite"/>
    </source>
</evidence>